<feature type="transmembrane region" description="Helical" evidence="1">
    <location>
        <begin position="12"/>
        <end position="32"/>
    </location>
</feature>
<protein>
    <submittedName>
        <fullName evidence="2">Competence type IV pilus minor pilin ComGG</fullName>
    </submittedName>
</protein>
<sequence>MAKSSCQAPKAGIMLTALGLLLIVSLIFYQALENRQLTANLAARTQRLHRVKVMREMFWYNYLQIPKEVRPESGAVSFNQGQLTFFCEGSTFKVRVLCEERAYLYQYPDFPEEHQEKNEGEIP</sequence>
<keyword evidence="1" id="KW-0472">Membrane</keyword>
<dbReference type="EMBL" id="JARQBJ010000003">
    <property type="protein sequence ID" value="MDT2810329.1"/>
    <property type="molecule type" value="Genomic_DNA"/>
</dbReference>
<proteinExistence type="predicted"/>
<organism evidence="2 3">
    <name type="scientific">Enterococcus asini</name>
    <dbReference type="NCBI Taxonomy" id="57732"/>
    <lineage>
        <taxon>Bacteria</taxon>
        <taxon>Bacillati</taxon>
        <taxon>Bacillota</taxon>
        <taxon>Bacilli</taxon>
        <taxon>Lactobacillales</taxon>
        <taxon>Enterococcaceae</taxon>
        <taxon>Enterococcus</taxon>
    </lineage>
</organism>
<reference evidence="2" key="1">
    <citation type="submission" date="2023-03" db="EMBL/GenBank/DDBJ databases">
        <authorList>
            <person name="Shen W."/>
            <person name="Cai J."/>
        </authorList>
    </citation>
    <scope>NUCLEOTIDE SEQUENCE</scope>
    <source>
        <strain evidence="2">B226-2</strain>
    </source>
</reference>
<name>A0AAW8TX95_9ENTE</name>
<keyword evidence="1" id="KW-0812">Transmembrane</keyword>
<dbReference type="RefSeq" id="WP_270597466.1">
    <property type="nucleotide sequence ID" value="NZ_JAQESC010000003.1"/>
</dbReference>
<keyword evidence="1" id="KW-1133">Transmembrane helix</keyword>
<dbReference type="InterPro" id="IPR047665">
    <property type="entry name" value="ComGG_streptococcus-type"/>
</dbReference>
<evidence type="ECO:0000256" key="1">
    <source>
        <dbReference type="SAM" id="Phobius"/>
    </source>
</evidence>
<dbReference type="Proteomes" id="UP001256711">
    <property type="component" value="Unassembled WGS sequence"/>
</dbReference>
<evidence type="ECO:0000313" key="2">
    <source>
        <dbReference type="EMBL" id="MDT2810329.1"/>
    </source>
</evidence>
<dbReference type="NCBIfam" id="NF041014">
    <property type="entry name" value="pilin_ComGG_2"/>
    <property type="match status" value="1"/>
</dbReference>
<evidence type="ECO:0000313" key="3">
    <source>
        <dbReference type="Proteomes" id="UP001256711"/>
    </source>
</evidence>
<gene>
    <name evidence="2" type="primary">comGG</name>
    <name evidence="2" type="ORF">P7H43_07525</name>
</gene>
<accession>A0AAW8TX95</accession>
<dbReference type="AlphaFoldDB" id="A0AAW8TX95"/>
<comment type="caution">
    <text evidence="2">The sequence shown here is derived from an EMBL/GenBank/DDBJ whole genome shotgun (WGS) entry which is preliminary data.</text>
</comment>